<keyword evidence="1" id="KW-0812">Transmembrane</keyword>
<keyword evidence="1" id="KW-0472">Membrane</keyword>
<feature type="transmembrane region" description="Helical" evidence="1">
    <location>
        <begin position="79"/>
        <end position="104"/>
    </location>
</feature>
<proteinExistence type="predicted"/>
<evidence type="ECO:0000313" key="2">
    <source>
        <dbReference type="EMBL" id="SDJ88493.1"/>
    </source>
</evidence>
<gene>
    <name evidence="2" type="ORF">SAMN05216187_103131</name>
</gene>
<protein>
    <recommendedName>
        <fullName evidence="4">DUF3169 family protein</fullName>
    </recommendedName>
</protein>
<feature type="transmembrane region" description="Helical" evidence="1">
    <location>
        <begin position="206"/>
        <end position="225"/>
    </location>
</feature>
<reference evidence="3" key="1">
    <citation type="submission" date="2016-10" db="EMBL/GenBank/DDBJ databases">
        <authorList>
            <person name="Varghese N."/>
            <person name="Submissions S."/>
        </authorList>
    </citation>
    <scope>NUCLEOTIDE SEQUENCE [LARGE SCALE GENOMIC DNA]</scope>
    <source>
        <strain evidence="3">CGMCC 1.8911</strain>
    </source>
</reference>
<dbReference type="AlphaFoldDB" id="A0A1G8XDC6"/>
<feature type="transmembrane region" description="Helical" evidence="1">
    <location>
        <begin position="116"/>
        <end position="143"/>
    </location>
</feature>
<dbReference type="InterPro" id="IPR021509">
    <property type="entry name" value="DUF3169"/>
</dbReference>
<dbReference type="Proteomes" id="UP000242700">
    <property type="component" value="Unassembled WGS sequence"/>
</dbReference>
<evidence type="ECO:0008006" key="4">
    <source>
        <dbReference type="Google" id="ProtNLM"/>
    </source>
</evidence>
<feature type="transmembrane region" description="Helical" evidence="1">
    <location>
        <begin position="7"/>
        <end position="26"/>
    </location>
</feature>
<dbReference type="EMBL" id="FNFI01000003">
    <property type="protein sequence ID" value="SDJ88493.1"/>
    <property type="molecule type" value="Genomic_DNA"/>
</dbReference>
<dbReference type="STRING" id="586411.SAMN05216187_103131"/>
<feature type="transmembrane region" description="Helical" evidence="1">
    <location>
        <begin position="180"/>
        <end position="200"/>
    </location>
</feature>
<keyword evidence="1" id="KW-1133">Transmembrane helix</keyword>
<sequence length="230" mass="26284">MKFLLKMLLYAAIGFAAGYLTLELLYGRNSEGLLETIYFWLSIVMIVLAAALLVYAFIRRKKLIKLTNDKNRTMNEDDFDVYSYNAFNIITVTTAVPLVLSLIALAIQTMAAENPWLVGFTIILLFISGFMNLQASALINIIYPDKDLPEPGDKKYNQKLLAASDEGEIFIMAKALYRSWTLTSTMLFFAIIFMIFYSFITEESQIFSIVIIGFIMIISQLKYAYEIREK</sequence>
<dbReference type="Pfam" id="PF11368">
    <property type="entry name" value="DUF3169"/>
    <property type="match status" value="1"/>
</dbReference>
<feature type="transmembrane region" description="Helical" evidence="1">
    <location>
        <begin position="38"/>
        <end position="58"/>
    </location>
</feature>
<dbReference type="OrthoDB" id="2199273at2"/>
<name>A0A1G8XDC6_9STAP</name>
<dbReference type="RefSeq" id="WP_092595788.1">
    <property type="nucleotide sequence ID" value="NZ_FNFI01000003.1"/>
</dbReference>
<accession>A0A1G8XDC6</accession>
<evidence type="ECO:0000313" key="3">
    <source>
        <dbReference type="Proteomes" id="UP000242700"/>
    </source>
</evidence>
<organism evidence="2 3">
    <name type="scientific">Jeotgalicoccus aerolatus</name>
    <dbReference type="NCBI Taxonomy" id="709510"/>
    <lineage>
        <taxon>Bacteria</taxon>
        <taxon>Bacillati</taxon>
        <taxon>Bacillota</taxon>
        <taxon>Bacilli</taxon>
        <taxon>Bacillales</taxon>
        <taxon>Staphylococcaceae</taxon>
        <taxon>Jeotgalicoccus</taxon>
    </lineage>
</organism>
<evidence type="ECO:0000256" key="1">
    <source>
        <dbReference type="SAM" id="Phobius"/>
    </source>
</evidence>